<organism evidence="2 3">
    <name type="scientific">Peribacillus psychrosaccharolyticus</name>
    <name type="common">Bacillus psychrosaccharolyticus</name>
    <dbReference type="NCBI Taxonomy" id="1407"/>
    <lineage>
        <taxon>Bacteria</taxon>
        <taxon>Bacillati</taxon>
        <taxon>Bacillota</taxon>
        <taxon>Bacilli</taxon>
        <taxon>Bacillales</taxon>
        <taxon>Bacillaceae</taxon>
        <taxon>Peribacillus</taxon>
    </lineage>
</organism>
<dbReference type="EMBL" id="CP068053">
    <property type="protein sequence ID" value="QQS99262.1"/>
    <property type="molecule type" value="Genomic_DNA"/>
</dbReference>
<evidence type="ECO:0000313" key="3">
    <source>
        <dbReference type="Proteomes" id="UP000595254"/>
    </source>
</evidence>
<accession>A0A974RZE4</accession>
<dbReference type="PIRSF" id="PIRSF019307">
    <property type="entry name" value="UCP019307"/>
    <property type="match status" value="1"/>
</dbReference>
<dbReference type="KEGG" id="ppsr:I6J18_16710"/>
<sequence length="164" mass="18143">MDSHSLRFKDDGIIPNNPNLPVLIYKHAFGKGNEIEEKFSKNNWRNSWEGGIFDYHHFHSNTHEVLGVMQGTATIMLGGEQGQSIEVKTGDVIILPAGTGHKCILASPDFLVLGAYPNGMNYNLKTGESENDSELILEIKQVPLPDADPVFGKNGPLLSEWLKE</sequence>
<dbReference type="AlphaFoldDB" id="A0A974RZE4"/>
<dbReference type="CDD" id="cd02219">
    <property type="entry name" value="cupin_YjlB-like"/>
    <property type="match status" value="1"/>
</dbReference>
<dbReference type="PANTHER" id="PTHR36448:SF2">
    <property type="entry name" value="CUPIN TYPE-1 DOMAIN-CONTAINING PROTEIN"/>
    <property type="match status" value="1"/>
</dbReference>
<dbReference type="Proteomes" id="UP000595254">
    <property type="component" value="Chromosome"/>
</dbReference>
<name>A0A974RZE4_PERPY</name>
<dbReference type="InterPro" id="IPR014500">
    <property type="entry name" value="UCP019307_cupin"/>
</dbReference>
<dbReference type="PANTHER" id="PTHR36448">
    <property type="entry name" value="BLR7373 PROTEIN"/>
    <property type="match status" value="1"/>
</dbReference>
<evidence type="ECO:0000259" key="1">
    <source>
        <dbReference type="Pfam" id="PF07883"/>
    </source>
</evidence>
<reference evidence="2 3" key="1">
    <citation type="submission" date="2021-01" db="EMBL/GenBank/DDBJ databases">
        <title>FDA dAtabase for Regulatory Grade micrObial Sequences (FDA-ARGOS): Supporting development and validation of Infectious Disease Dx tests.</title>
        <authorList>
            <person name="Nelson B."/>
            <person name="Plummer A."/>
            <person name="Tallon L."/>
            <person name="Sadzewicz L."/>
            <person name="Zhao X."/>
            <person name="Boylan J."/>
            <person name="Ott S."/>
            <person name="Bowen H."/>
            <person name="Vavikolanu K."/>
            <person name="Mehta A."/>
            <person name="Aluvathingal J."/>
            <person name="Nadendla S."/>
            <person name="Myers T."/>
            <person name="Yan Y."/>
            <person name="Sichtig H."/>
        </authorList>
    </citation>
    <scope>NUCLEOTIDE SEQUENCE [LARGE SCALE GENOMIC DNA]</scope>
    <source>
        <strain evidence="2 3">FDAARGOS_1161</strain>
    </source>
</reference>
<dbReference type="InterPro" id="IPR047121">
    <property type="entry name" value="YjiB-like"/>
</dbReference>
<gene>
    <name evidence="2" type="ORF">I6J18_16710</name>
</gene>
<dbReference type="InterPro" id="IPR013096">
    <property type="entry name" value="Cupin_2"/>
</dbReference>
<evidence type="ECO:0000313" key="2">
    <source>
        <dbReference type="EMBL" id="QQS99262.1"/>
    </source>
</evidence>
<dbReference type="SUPFAM" id="SSF51182">
    <property type="entry name" value="RmlC-like cupins"/>
    <property type="match status" value="1"/>
</dbReference>
<keyword evidence="3" id="KW-1185">Reference proteome</keyword>
<dbReference type="Gene3D" id="2.60.120.10">
    <property type="entry name" value="Jelly Rolls"/>
    <property type="match status" value="1"/>
</dbReference>
<dbReference type="InterPro" id="IPR014710">
    <property type="entry name" value="RmlC-like_jellyroll"/>
</dbReference>
<protein>
    <submittedName>
        <fullName evidence="2">Cupin domain-containing protein</fullName>
    </submittedName>
</protein>
<dbReference type="RefSeq" id="WP_040375867.1">
    <property type="nucleotide sequence ID" value="NZ_CP068053.1"/>
</dbReference>
<dbReference type="Pfam" id="PF07883">
    <property type="entry name" value="Cupin_2"/>
    <property type="match status" value="1"/>
</dbReference>
<feature type="domain" description="Cupin type-2" evidence="1">
    <location>
        <begin position="50"/>
        <end position="107"/>
    </location>
</feature>
<proteinExistence type="predicted"/>
<dbReference type="InterPro" id="IPR011051">
    <property type="entry name" value="RmlC_Cupin_sf"/>
</dbReference>